<name>A0ABD1FLA7_SALDI</name>
<dbReference type="Proteomes" id="UP001567538">
    <property type="component" value="Unassembled WGS sequence"/>
</dbReference>
<keyword evidence="3" id="KW-1185">Reference proteome</keyword>
<gene>
    <name evidence="2" type="ORF">AAHA92_32596</name>
</gene>
<reference evidence="2 3" key="1">
    <citation type="submission" date="2024-06" db="EMBL/GenBank/DDBJ databases">
        <title>A chromosome level genome sequence of Diviner's sage (Salvia divinorum).</title>
        <authorList>
            <person name="Ford S.A."/>
            <person name="Ro D.-K."/>
            <person name="Ness R.W."/>
            <person name="Phillips M.A."/>
        </authorList>
    </citation>
    <scope>NUCLEOTIDE SEQUENCE [LARGE SCALE GENOMIC DNA]</scope>
    <source>
        <strain evidence="2">SAF-2024a</strain>
        <tissue evidence="2">Leaf</tissue>
    </source>
</reference>
<dbReference type="AlphaFoldDB" id="A0ABD1FLA7"/>
<feature type="domain" description="MULE transposase" evidence="1">
    <location>
        <begin position="119"/>
        <end position="207"/>
    </location>
</feature>
<evidence type="ECO:0000313" key="3">
    <source>
        <dbReference type="Proteomes" id="UP001567538"/>
    </source>
</evidence>
<dbReference type="EMBL" id="JBEAFC010000014">
    <property type="protein sequence ID" value="KAL1532609.1"/>
    <property type="molecule type" value="Genomic_DNA"/>
</dbReference>
<protein>
    <submittedName>
        <fullName evidence="2">Protein FAR-RED IMPAIRED RESPONSE 1-like</fullName>
    </submittedName>
</protein>
<dbReference type="Pfam" id="PF10551">
    <property type="entry name" value="MULE"/>
    <property type="match status" value="1"/>
</dbReference>
<sequence length="217" mass="25042">MSALMASHRSLSMKMKRQLEANDIVGIRVCKNVKLIEVQSGGPENLGATPRDCRNYINERRRLRLGEGDANAIHKLFSALQKKDPRFYYLMDTDEDLRLRNVMWIHPRSIAAYQDFHDVVSFDTTYLINQYQMPLATVVGVNHHYQSILLGCSLLTHEHADSFKWFFSNWVEAMGEVHPTAILTVQCESIKLAIREVLPNAIHRLCLGIYVKRFPRN</sequence>
<proteinExistence type="predicted"/>
<dbReference type="PANTHER" id="PTHR47718">
    <property type="entry name" value="OS01G0519700 PROTEIN"/>
    <property type="match status" value="1"/>
</dbReference>
<accession>A0ABD1FLA7</accession>
<comment type="caution">
    <text evidence="2">The sequence shown here is derived from an EMBL/GenBank/DDBJ whole genome shotgun (WGS) entry which is preliminary data.</text>
</comment>
<organism evidence="2 3">
    <name type="scientific">Salvia divinorum</name>
    <name type="common">Maria pastora</name>
    <name type="synonym">Diviner's sage</name>
    <dbReference type="NCBI Taxonomy" id="28513"/>
    <lineage>
        <taxon>Eukaryota</taxon>
        <taxon>Viridiplantae</taxon>
        <taxon>Streptophyta</taxon>
        <taxon>Embryophyta</taxon>
        <taxon>Tracheophyta</taxon>
        <taxon>Spermatophyta</taxon>
        <taxon>Magnoliopsida</taxon>
        <taxon>eudicotyledons</taxon>
        <taxon>Gunneridae</taxon>
        <taxon>Pentapetalae</taxon>
        <taxon>asterids</taxon>
        <taxon>lamiids</taxon>
        <taxon>Lamiales</taxon>
        <taxon>Lamiaceae</taxon>
        <taxon>Nepetoideae</taxon>
        <taxon>Mentheae</taxon>
        <taxon>Salviinae</taxon>
        <taxon>Salvia</taxon>
        <taxon>Salvia subgen. Calosphace</taxon>
    </lineage>
</organism>
<dbReference type="PANTHER" id="PTHR47718:SF17">
    <property type="entry name" value="PROTEIN FAR1-RELATED SEQUENCE 5-LIKE"/>
    <property type="match status" value="1"/>
</dbReference>
<evidence type="ECO:0000259" key="1">
    <source>
        <dbReference type="Pfam" id="PF10551"/>
    </source>
</evidence>
<evidence type="ECO:0000313" key="2">
    <source>
        <dbReference type="EMBL" id="KAL1532609.1"/>
    </source>
</evidence>
<dbReference type="InterPro" id="IPR018289">
    <property type="entry name" value="MULE_transposase_dom"/>
</dbReference>